<dbReference type="InterPro" id="IPR003961">
    <property type="entry name" value="FN3_dom"/>
</dbReference>
<dbReference type="SUPFAM" id="SSF50370">
    <property type="entry name" value="Ricin B-like lectins"/>
    <property type="match status" value="1"/>
</dbReference>
<dbReference type="Gene3D" id="2.60.40.10">
    <property type="entry name" value="Immunoglobulins"/>
    <property type="match status" value="1"/>
</dbReference>
<feature type="region of interest" description="Disordered" evidence="3">
    <location>
        <begin position="1"/>
        <end position="42"/>
    </location>
</feature>
<name>A0ABN2CWC0_9ACTN</name>
<evidence type="ECO:0000256" key="2">
    <source>
        <dbReference type="ARBA" id="ARBA00023326"/>
    </source>
</evidence>
<feature type="compositionally biased region" description="Polar residues" evidence="3">
    <location>
        <begin position="1"/>
        <end position="10"/>
    </location>
</feature>
<organism evidence="5 6">
    <name type="scientific">Dactylosporangium maewongense</name>
    <dbReference type="NCBI Taxonomy" id="634393"/>
    <lineage>
        <taxon>Bacteria</taxon>
        <taxon>Bacillati</taxon>
        <taxon>Actinomycetota</taxon>
        <taxon>Actinomycetes</taxon>
        <taxon>Micromonosporales</taxon>
        <taxon>Micromonosporaceae</taxon>
        <taxon>Dactylosporangium</taxon>
    </lineage>
</organism>
<evidence type="ECO:0000313" key="5">
    <source>
        <dbReference type="EMBL" id="GAA1564842.1"/>
    </source>
</evidence>
<dbReference type="CDD" id="cd00161">
    <property type="entry name" value="beta-trefoil_Ricin-like"/>
    <property type="match status" value="1"/>
</dbReference>
<dbReference type="Gene3D" id="2.80.10.50">
    <property type="match status" value="1"/>
</dbReference>
<dbReference type="InterPro" id="IPR013783">
    <property type="entry name" value="Ig-like_fold"/>
</dbReference>
<proteinExistence type="predicted"/>
<dbReference type="InterPro" id="IPR036116">
    <property type="entry name" value="FN3_sf"/>
</dbReference>
<dbReference type="CDD" id="cd00063">
    <property type="entry name" value="FN3"/>
    <property type="match status" value="1"/>
</dbReference>
<gene>
    <name evidence="5" type="ORF">GCM10009827_103010</name>
</gene>
<evidence type="ECO:0000256" key="1">
    <source>
        <dbReference type="ARBA" id="ARBA00023295"/>
    </source>
</evidence>
<dbReference type="Proteomes" id="UP001501470">
    <property type="component" value="Unassembled WGS sequence"/>
</dbReference>
<dbReference type="PROSITE" id="PS50853">
    <property type="entry name" value="FN3"/>
    <property type="match status" value="1"/>
</dbReference>
<sequence>MGRSGWNGTLTDRYGQPVPTWTDRHSPALPPSKAGRPARGGDGYLCPVPVPAAPPFSPPEEPSVSRVLRRVAVTVAVAVVGTGAAIAGPGAIDDLFNEKGPAAISRVPADNPELGLVYAGLTPAKKGQPCVGGYQLTERGQCSHGPDVPPSGLTVRGTIAPITAAGPTQVVPETDTAAAPLEQTVTAEDGSVASEGGFALVPEAGADTALGYTIGASGVACDGDGVAGKRVQVLYVRDASTASRFNQYLESFRTWSAGVDAIYNTSAKETGGERHVRFVTTADCKVDVREVELPAGGLATFDATIQGLKALGYNRTDRKYMIFGESKVYCGIGTFNGDTQPGVNNRSNGGPGYGRSDSGCWTASVAAHELGHNLGAVNNNAPNSSKAGHCLDEYDIMCYNDSGGLKTSVRAGCTDKAGENRMDCNHDDYYNTNPSPGSYLANNWNVANNQFLIAGPGGTTPPPPSPTASPTPTKTASPTPTPTKTTSPSPSKSVSPTPTKTASPTPTPTKPPTGLKELRVSDTTANSVRLSWDAAAAGSRYAVVLNGRSIGQVGSTNVRIVGMRPDTDYQIGISLAQNGALTPWTTTVKVHTTAAPAPTAGAWMVFGNSLTGGVADVFGARSAAGTPIIIYRQHGGANQQWKLEQVAGGKYVVRSKATDACITTTGDKDVAGATLVQGDCAKALQWTITKTEFGVSVQSASGLVVGVGNNQYFGSRLLVLQKPSGAKYQSWIPQRA</sequence>
<dbReference type="InterPro" id="IPR024079">
    <property type="entry name" value="MetalloPept_cat_dom_sf"/>
</dbReference>
<dbReference type="PROSITE" id="PS50231">
    <property type="entry name" value="RICIN_B_LECTIN"/>
    <property type="match status" value="1"/>
</dbReference>
<keyword evidence="1" id="KW-0378">Hydrolase</keyword>
<feature type="domain" description="Fibronectin type-III" evidence="4">
    <location>
        <begin position="511"/>
        <end position="596"/>
    </location>
</feature>
<comment type="caution">
    <text evidence="5">The sequence shown here is derived from an EMBL/GenBank/DDBJ whole genome shotgun (WGS) entry which is preliminary data.</text>
</comment>
<dbReference type="InterPro" id="IPR035992">
    <property type="entry name" value="Ricin_B-like_lectins"/>
</dbReference>
<accession>A0ABN2CWC0</accession>
<protein>
    <recommendedName>
        <fullName evidence="4">Fibronectin type-III domain-containing protein</fullName>
    </recommendedName>
</protein>
<dbReference type="SUPFAM" id="SSF49265">
    <property type="entry name" value="Fibronectin type III"/>
    <property type="match status" value="1"/>
</dbReference>
<evidence type="ECO:0000259" key="4">
    <source>
        <dbReference type="PROSITE" id="PS50853"/>
    </source>
</evidence>
<keyword evidence="1" id="KW-0326">Glycosidase</keyword>
<feature type="compositionally biased region" description="Low complexity" evidence="3">
    <location>
        <begin position="470"/>
        <end position="504"/>
    </location>
</feature>
<keyword evidence="2" id="KW-0119">Carbohydrate metabolism</keyword>
<evidence type="ECO:0000313" key="6">
    <source>
        <dbReference type="Proteomes" id="UP001501470"/>
    </source>
</evidence>
<keyword evidence="2" id="KW-0624">Polysaccharide degradation</keyword>
<dbReference type="Pfam" id="PF00652">
    <property type="entry name" value="Ricin_B_lectin"/>
    <property type="match status" value="1"/>
</dbReference>
<dbReference type="SMART" id="SM00458">
    <property type="entry name" value="RICIN"/>
    <property type="match status" value="1"/>
</dbReference>
<feature type="region of interest" description="Disordered" evidence="3">
    <location>
        <begin position="451"/>
        <end position="522"/>
    </location>
</feature>
<dbReference type="EMBL" id="BAAAQD010000035">
    <property type="protein sequence ID" value="GAA1564842.1"/>
    <property type="molecule type" value="Genomic_DNA"/>
</dbReference>
<reference evidence="5 6" key="1">
    <citation type="journal article" date="2019" name="Int. J. Syst. Evol. Microbiol.">
        <title>The Global Catalogue of Microorganisms (GCM) 10K type strain sequencing project: providing services to taxonomists for standard genome sequencing and annotation.</title>
        <authorList>
            <consortium name="The Broad Institute Genomics Platform"/>
            <consortium name="The Broad Institute Genome Sequencing Center for Infectious Disease"/>
            <person name="Wu L."/>
            <person name="Ma J."/>
        </authorList>
    </citation>
    <scope>NUCLEOTIDE SEQUENCE [LARGE SCALE GENOMIC DNA]</scope>
    <source>
        <strain evidence="5 6">JCM 15933</strain>
    </source>
</reference>
<dbReference type="Gene3D" id="3.40.390.10">
    <property type="entry name" value="Collagenase (Catalytic Domain)"/>
    <property type="match status" value="1"/>
</dbReference>
<dbReference type="InterPro" id="IPR000772">
    <property type="entry name" value="Ricin_B_lectin"/>
</dbReference>
<evidence type="ECO:0000256" key="3">
    <source>
        <dbReference type="SAM" id="MobiDB-lite"/>
    </source>
</evidence>
<keyword evidence="6" id="KW-1185">Reference proteome</keyword>
<dbReference type="SUPFAM" id="SSF55486">
    <property type="entry name" value="Metalloproteases ('zincins'), catalytic domain"/>
    <property type="match status" value="1"/>
</dbReference>
<feature type="compositionally biased region" description="Pro residues" evidence="3">
    <location>
        <begin position="459"/>
        <end position="469"/>
    </location>
</feature>